<keyword evidence="3" id="KW-0804">Transcription</keyword>
<dbReference type="Gene3D" id="2.60.120.10">
    <property type="entry name" value="Jelly Rolls"/>
    <property type="match status" value="1"/>
</dbReference>
<evidence type="ECO:0000256" key="1">
    <source>
        <dbReference type="ARBA" id="ARBA00023015"/>
    </source>
</evidence>
<dbReference type="Proteomes" id="UP000328092">
    <property type="component" value="Unassembled WGS sequence"/>
</dbReference>
<dbReference type="OrthoDB" id="7584044at2"/>
<sequence>MANNLADALLRKIAVSNRLDPEDVGALEKLPIERRAFGARETVVRDGERPTQCCLVIEGFVFRAKTTFDGQRQILSLHIPGEIPDLQSLHLGIMDHDLVTLTQCTLGLVPHDALKQVNRVRPNVAAALWRETLIDAAIFREWMVNVGRRTGLARMAHLLSELRRRLEAIGRASNGAFRLPITQAELGDCLAMSTVHVNRVLQELRRDGLIEVERSAFQLLDQPKLEQLGQFDPHYLHLSPAA</sequence>
<accession>A0A508TE41</accession>
<dbReference type="InterPro" id="IPR036390">
    <property type="entry name" value="WH_DNA-bd_sf"/>
</dbReference>
<keyword evidence="2" id="KW-0238">DNA-binding</keyword>
<dbReference type="InterPro" id="IPR014710">
    <property type="entry name" value="RmlC-like_jellyroll"/>
</dbReference>
<dbReference type="InterPro" id="IPR036388">
    <property type="entry name" value="WH-like_DNA-bd_sf"/>
</dbReference>
<dbReference type="SUPFAM" id="SSF46785">
    <property type="entry name" value="Winged helix' DNA-binding domain"/>
    <property type="match status" value="1"/>
</dbReference>
<evidence type="ECO:0000256" key="2">
    <source>
        <dbReference type="ARBA" id="ARBA00023125"/>
    </source>
</evidence>
<dbReference type="EMBL" id="CAADFC020000016">
    <property type="protein sequence ID" value="VIO72580.1"/>
    <property type="molecule type" value="Genomic_DNA"/>
</dbReference>
<dbReference type="GO" id="GO:0006355">
    <property type="term" value="P:regulation of DNA-templated transcription"/>
    <property type="evidence" value="ECO:0007669"/>
    <property type="project" value="InterPro"/>
</dbReference>
<evidence type="ECO:0000256" key="3">
    <source>
        <dbReference type="ARBA" id="ARBA00023163"/>
    </source>
</evidence>
<gene>
    <name evidence="5" type="primary">fixK_3</name>
    <name evidence="5" type="ORF">CI1B_42260</name>
</gene>
<dbReference type="PROSITE" id="PS51063">
    <property type="entry name" value="HTH_CRP_2"/>
    <property type="match status" value="1"/>
</dbReference>
<dbReference type="RefSeq" id="WP_139482742.1">
    <property type="nucleotide sequence ID" value="NZ_CAADFB020000021.1"/>
</dbReference>
<keyword evidence="1" id="KW-0805">Transcription regulation</keyword>
<protein>
    <submittedName>
        <fullName evidence="5">Nitrogen fixation regulation protein FixK</fullName>
    </submittedName>
</protein>
<keyword evidence="6" id="KW-1185">Reference proteome</keyword>
<dbReference type="AlphaFoldDB" id="A0A508TE41"/>
<dbReference type="CDD" id="cd00038">
    <property type="entry name" value="CAP_ED"/>
    <property type="match status" value="1"/>
</dbReference>
<organism evidence="5 6">
    <name type="scientific">Bradyrhizobium ivorense</name>
    <dbReference type="NCBI Taxonomy" id="2511166"/>
    <lineage>
        <taxon>Bacteria</taxon>
        <taxon>Pseudomonadati</taxon>
        <taxon>Pseudomonadota</taxon>
        <taxon>Alphaproteobacteria</taxon>
        <taxon>Hyphomicrobiales</taxon>
        <taxon>Nitrobacteraceae</taxon>
        <taxon>Bradyrhizobium</taxon>
    </lineage>
</organism>
<feature type="domain" description="HTH crp-type" evidence="4">
    <location>
        <begin position="149"/>
        <end position="223"/>
    </location>
</feature>
<dbReference type="Pfam" id="PF00027">
    <property type="entry name" value="cNMP_binding"/>
    <property type="match status" value="1"/>
</dbReference>
<dbReference type="GO" id="GO:0003677">
    <property type="term" value="F:DNA binding"/>
    <property type="evidence" value="ECO:0007669"/>
    <property type="project" value="UniProtKB-KW"/>
</dbReference>
<comment type="caution">
    <text evidence="5">The sequence shown here is derived from an EMBL/GenBank/DDBJ whole genome shotgun (WGS) entry which is preliminary data.</text>
</comment>
<evidence type="ECO:0000259" key="4">
    <source>
        <dbReference type="PROSITE" id="PS51063"/>
    </source>
</evidence>
<proteinExistence type="predicted"/>
<dbReference type="InterPro" id="IPR018490">
    <property type="entry name" value="cNMP-bd_dom_sf"/>
</dbReference>
<dbReference type="InterPro" id="IPR000595">
    <property type="entry name" value="cNMP-bd_dom"/>
</dbReference>
<evidence type="ECO:0000313" key="6">
    <source>
        <dbReference type="Proteomes" id="UP000328092"/>
    </source>
</evidence>
<name>A0A508TE41_9BRAD</name>
<dbReference type="SMART" id="SM00419">
    <property type="entry name" value="HTH_CRP"/>
    <property type="match status" value="1"/>
</dbReference>
<dbReference type="Pfam" id="PF13545">
    <property type="entry name" value="HTH_Crp_2"/>
    <property type="match status" value="1"/>
</dbReference>
<dbReference type="Gene3D" id="1.10.10.10">
    <property type="entry name" value="Winged helix-like DNA-binding domain superfamily/Winged helix DNA-binding domain"/>
    <property type="match status" value="1"/>
</dbReference>
<dbReference type="InterPro" id="IPR012318">
    <property type="entry name" value="HTH_CRP"/>
</dbReference>
<evidence type="ECO:0000313" key="5">
    <source>
        <dbReference type="EMBL" id="VIO72580.1"/>
    </source>
</evidence>
<dbReference type="SUPFAM" id="SSF51206">
    <property type="entry name" value="cAMP-binding domain-like"/>
    <property type="match status" value="1"/>
</dbReference>
<reference evidence="5" key="1">
    <citation type="submission" date="2019-02" db="EMBL/GenBank/DDBJ databases">
        <authorList>
            <person name="Pothier F.J."/>
        </authorList>
    </citation>
    <scope>NUCLEOTIDE SEQUENCE</scope>
    <source>
        <strain evidence="5">CI-1B</strain>
    </source>
</reference>